<dbReference type="FunFam" id="1.20.1640.10:FF:000024">
    <property type="entry name" value="Multifunctional fusion protein"/>
    <property type="match status" value="1"/>
</dbReference>
<evidence type="ECO:0000256" key="10">
    <source>
        <dbReference type="ARBA" id="ARBA00059018"/>
    </source>
</evidence>
<dbReference type="FunFam" id="3.30.70.3400:FF:000006">
    <property type="entry name" value="Protein translocase subunit SecD"/>
    <property type="match status" value="1"/>
</dbReference>
<dbReference type="InterPro" id="IPR022645">
    <property type="entry name" value="SecD/SecF_bac"/>
</dbReference>
<dbReference type="OrthoDB" id="9805019at2"/>
<keyword evidence="5 13" id="KW-0812">Transmembrane</keyword>
<evidence type="ECO:0000256" key="5">
    <source>
        <dbReference type="ARBA" id="ARBA00022692"/>
    </source>
</evidence>
<comment type="similarity">
    <text evidence="12">In the N-terminal section; belongs to the SecD/SecF family. SecD subfamily.</text>
</comment>
<dbReference type="NCBIfam" id="NF011315">
    <property type="entry name" value="PRK14726.1"/>
    <property type="match status" value="1"/>
</dbReference>
<evidence type="ECO:0000256" key="13">
    <source>
        <dbReference type="HAMAP-Rule" id="MF_01463"/>
    </source>
</evidence>
<comment type="function">
    <text evidence="10 13">Part of the Sec protein translocase complex. Interacts with the SecYEG preprotein conducting channel. SecDF uses the proton motive force (PMF) to complete protein translocation after the ATP-dependent function of SecA.</text>
</comment>
<dbReference type="FunFam" id="1.20.1640.10:FF:000004">
    <property type="entry name" value="Protein translocase subunit SecD"/>
    <property type="match status" value="1"/>
</dbReference>
<feature type="transmembrane region" description="Helical" evidence="13">
    <location>
        <begin position="497"/>
        <end position="521"/>
    </location>
</feature>
<dbReference type="PROSITE" id="PS50156">
    <property type="entry name" value="SSD"/>
    <property type="match status" value="1"/>
</dbReference>
<feature type="transmembrane region" description="Helical" evidence="13">
    <location>
        <begin position="426"/>
        <end position="445"/>
    </location>
</feature>
<dbReference type="AlphaFoldDB" id="A0A5B8KUE6"/>
<evidence type="ECO:0000256" key="14">
    <source>
        <dbReference type="HAMAP-Rule" id="MF_01464"/>
    </source>
</evidence>
<dbReference type="InterPro" id="IPR005665">
    <property type="entry name" value="SecF_bac"/>
</dbReference>
<evidence type="ECO:0000259" key="15">
    <source>
        <dbReference type="PROSITE" id="PS50156"/>
    </source>
</evidence>
<keyword evidence="4" id="KW-0997">Cell inner membrane</keyword>
<keyword evidence="17" id="KW-1185">Reference proteome</keyword>
<dbReference type="KEGG" id="niy:FQ775_01850"/>
<sequence>MLYFTRWKTTLILLAVLAGVVFALPNLFSPATVAGLPEWMPKRQMTLGLDLQGGSHILLQIERRDLIEERLETTRDDVRRLLRDARIGYTGLSGSNRTVQVRIRDTGDVERAREALAQLIEPVSAGLFAGGTITELTLEEPEPGLLRFTLTEEGIRYRLASALSQSIEVVGRRVNELGTTEPIIQRQGDDRILVQVPGLQDPERLKDILGQTAKLTFQMVDNSMPVEEAIEGRPPPGTTVLYSTDDPPVPYLIENRVIVSGENLVDAQATFDQRTNEPVVSFRFDTKGATRFGQTTQENVGRLFAIILDNQVISAPQIREPILGGTGQISGSFDVQSANDLAVLLRAGALPATLTIIEERTVGPGLGQDSIDAGKIAGVIGAILVVAFMMAAYGMLGLVANLALVANVSMIVALLSVLGATLTLPGIAGIVLTMGMAVDSNVLIYERIREERRNGRSLIQAIDTGFARAFATIVDANVTTLIAAVVLFYLGSGPVRGFAVTLAIGIVTTVFTAFTFTRWMLAEWVRRRKPKELPRSFLSLVRPGTRIPFMRIRRITFALSAFLSVASVVLFIAVGMNYGIDFKGGSLIEVQTRDGSPADIGDIRGRLSGLNIGDVQVQQFGVESDVLIRVASQEAGDNAEQSVVVKVRGELEEDFDIRRIETVGPTVSGELASQGTIGVLVAFCLIMVYVWLRFEWQFAIGAIIATVHDIVITVGFFVVSGIEFNQSSIAAILTIVGYSLNDTVVVYDRVREELRRYKKLALPELLNNAINLTLSRTMMTSVTTLLALLALFLFGGEVIRSFTAAMLFGVLFGTYSSIFIAAPILILFKLRPGALSSDKEEEGGQTPAEPSKA</sequence>
<name>A0A5B8KUE6_9HYPH</name>
<dbReference type="Pfam" id="PF21760">
    <property type="entry name" value="SecD_1st"/>
    <property type="match status" value="1"/>
</dbReference>
<feature type="domain" description="SSD" evidence="15">
    <location>
        <begin position="691"/>
        <end position="827"/>
    </location>
</feature>
<keyword evidence="8 13" id="KW-0811">Translocation</keyword>
<dbReference type="Pfam" id="PF02355">
    <property type="entry name" value="SecD_SecF_C"/>
    <property type="match status" value="2"/>
</dbReference>
<evidence type="ECO:0000256" key="12">
    <source>
        <dbReference type="ARBA" id="ARBA00061053"/>
    </source>
</evidence>
<evidence type="ECO:0000256" key="2">
    <source>
        <dbReference type="ARBA" id="ARBA00022448"/>
    </source>
</evidence>
<dbReference type="GO" id="GO:0065002">
    <property type="term" value="P:intracellular protein transmembrane transport"/>
    <property type="evidence" value="ECO:0007669"/>
    <property type="project" value="UniProtKB-UniRule"/>
</dbReference>
<dbReference type="InterPro" id="IPR022646">
    <property type="entry name" value="SecD/SecF_CS"/>
</dbReference>
<feature type="transmembrane region" description="Helical" evidence="13">
    <location>
        <begin position="671"/>
        <end position="692"/>
    </location>
</feature>
<dbReference type="RefSeq" id="WP_146297861.1">
    <property type="nucleotide sequence ID" value="NZ_CP042301.2"/>
</dbReference>
<dbReference type="Gene3D" id="3.30.70.3400">
    <property type="match status" value="2"/>
</dbReference>
<gene>
    <name evidence="14" type="primary">secF</name>
    <name evidence="13" type="synonym">secD</name>
    <name evidence="16" type="ORF">FQ775_01850</name>
</gene>
<dbReference type="PANTHER" id="PTHR30081:SF1">
    <property type="entry name" value="PROTEIN TRANSLOCASE SUBUNIT SECD"/>
    <property type="match status" value="1"/>
</dbReference>
<dbReference type="NCBIfam" id="TIGR00966">
    <property type="entry name" value="transloc_SecF"/>
    <property type="match status" value="1"/>
</dbReference>
<feature type="transmembrane region" description="Helical" evidence="13">
    <location>
        <begin position="466"/>
        <end position="491"/>
    </location>
</feature>
<dbReference type="InterPro" id="IPR054384">
    <property type="entry name" value="SecDF_P1_head"/>
</dbReference>
<evidence type="ECO:0000256" key="8">
    <source>
        <dbReference type="ARBA" id="ARBA00023010"/>
    </source>
</evidence>
<dbReference type="Gene3D" id="3.30.1360.200">
    <property type="match status" value="1"/>
</dbReference>
<dbReference type="Pfam" id="PF22599">
    <property type="entry name" value="SecDF_P1_head"/>
    <property type="match status" value="1"/>
</dbReference>
<dbReference type="Proteomes" id="UP000321389">
    <property type="component" value="Chromosome"/>
</dbReference>
<dbReference type="InterPro" id="IPR048634">
    <property type="entry name" value="SecD_SecF_C"/>
</dbReference>
<evidence type="ECO:0000313" key="16">
    <source>
        <dbReference type="EMBL" id="QDY99211.1"/>
    </source>
</evidence>
<dbReference type="InterPro" id="IPR048631">
    <property type="entry name" value="SecD_1st"/>
</dbReference>
<dbReference type="GO" id="GO:0015450">
    <property type="term" value="F:protein-transporting ATPase activity"/>
    <property type="evidence" value="ECO:0007669"/>
    <property type="project" value="InterPro"/>
</dbReference>
<evidence type="ECO:0000256" key="11">
    <source>
        <dbReference type="ARBA" id="ARBA00060856"/>
    </source>
</evidence>
<keyword evidence="2 13" id="KW-0813">Transport</keyword>
<feature type="transmembrane region" description="Helical" evidence="13">
    <location>
        <begin position="806"/>
        <end position="828"/>
    </location>
</feature>
<keyword evidence="9 13" id="KW-0472">Membrane</keyword>
<organism evidence="16 17">
    <name type="scientific">Nitratireductor mangrovi</name>
    <dbReference type="NCBI Taxonomy" id="2599600"/>
    <lineage>
        <taxon>Bacteria</taxon>
        <taxon>Pseudomonadati</taxon>
        <taxon>Pseudomonadota</taxon>
        <taxon>Alphaproteobacteria</taxon>
        <taxon>Hyphomicrobiales</taxon>
        <taxon>Phyllobacteriaceae</taxon>
        <taxon>Nitratireductor</taxon>
    </lineage>
</organism>
<dbReference type="InterPro" id="IPR000731">
    <property type="entry name" value="SSD"/>
</dbReference>
<dbReference type="GO" id="GO:0006605">
    <property type="term" value="P:protein targeting"/>
    <property type="evidence" value="ECO:0007669"/>
    <property type="project" value="UniProtKB-UniRule"/>
</dbReference>
<dbReference type="GO" id="GO:0005886">
    <property type="term" value="C:plasma membrane"/>
    <property type="evidence" value="ECO:0007669"/>
    <property type="project" value="UniProtKB-SubCell"/>
</dbReference>
<dbReference type="SUPFAM" id="SSF82866">
    <property type="entry name" value="Multidrug efflux transporter AcrB transmembrane domain"/>
    <property type="match status" value="2"/>
</dbReference>
<dbReference type="HAMAP" id="MF_01464_B">
    <property type="entry name" value="SecF_B"/>
    <property type="match status" value="1"/>
</dbReference>
<dbReference type="NCBIfam" id="TIGR01129">
    <property type="entry name" value="secD"/>
    <property type="match status" value="1"/>
</dbReference>
<dbReference type="FunFam" id="3.30.1360.200:FF:000002">
    <property type="entry name" value="Preprotein translocase subunit SecD"/>
    <property type="match status" value="1"/>
</dbReference>
<keyword evidence="6 13" id="KW-0653">Protein transport</keyword>
<proteinExistence type="inferred from homology"/>
<evidence type="ECO:0000256" key="4">
    <source>
        <dbReference type="ARBA" id="ARBA00022519"/>
    </source>
</evidence>
<dbReference type="GO" id="GO:0043952">
    <property type="term" value="P:protein transport by the Sec complex"/>
    <property type="evidence" value="ECO:0007669"/>
    <property type="project" value="UniProtKB-UniRule"/>
</dbReference>
<comment type="similarity">
    <text evidence="11">In the C-terminal section; belongs to the SecD/SecF family. SecF subfamily.</text>
</comment>
<evidence type="ECO:0000313" key="17">
    <source>
        <dbReference type="Proteomes" id="UP000321389"/>
    </source>
</evidence>
<dbReference type="PANTHER" id="PTHR30081">
    <property type="entry name" value="PROTEIN-EXPORT MEMBRANE PROTEIN SEC"/>
    <property type="match status" value="1"/>
</dbReference>
<comment type="subunit">
    <text evidence="14">Forms a complex with SecD. Part of the essential Sec protein translocation apparatus which comprises SecA, SecYEG and auxiliary proteins SecDF-YajC and YidC.</text>
</comment>
<keyword evidence="3 13" id="KW-1003">Cell membrane</keyword>
<comment type="similarity">
    <text evidence="13">Belongs to the SecD/SecF family. SecD subfamily.</text>
</comment>
<dbReference type="EMBL" id="CP042301">
    <property type="protein sequence ID" value="QDY99211.1"/>
    <property type="molecule type" value="Genomic_DNA"/>
</dbReference>
<feature type="transmembrane region" description="Helical" evidence="13">
    <location>
        <begin position="699"/>
        <end position="722"/>
    </location>
</feature>
<comment type="caution">
    <text evidence="13">Lacks conserved residue(s) required for the propagation of feature annotation.</text>
</comment>
<dbReference type="Pfam" id="PF07549">
    <property type="entry name" value="Sec_GG"/>
    <property type="match status" value="2"/>
</dbReference>
<evidence type="ECO:0000256" key="6">
    <source>
        <dbReference type="ARBA" id="ARBA00022927"/>
    </source>
</evidence>
<comment type="subunit">
    <text evidence="13">Forms a complex with SecF. Part of the essential Sec protein translocation apparatus which comprises SecA, SecYEG and auxiliary proteins SecDF-YajC and YidC.</text>
</comment>
<protein>
    <recommendedName>
        <fullName evidence="13 14">Multifunctional fusion protein</fullName>
    </recommendedName>
    <domain>
        <recommendedName>
            <fullName evidence="13">Protein translocase subunit SecD</fullName>
        </recommendedName>
    </domain>
    <domain>
        <recommendedName>
            <fullName evidence="14">Protein-export membrane protein SecF</fullName>
        </recommendedName>
    </domain>
</protein>
<dbReference type="PRINTS" id="PR01755">
    <property type="entry name" value="SECFTRNLCASE"/>
</dbReference>
<feature type="transmembrane region" description="Helical" evidence="13">
    <location>
        <begin position="402"/>
        <end position="420"/>
    </location>
</feature>
<evidence type="ECO:0000256" key="3">
    <source>
        <dbReference type="ARBA" id="ARBA00022475"/>
    </source>
</evidence>
<evidence type="ECO:0000256" key="9">
    <source>
        <dbReference type="ARBA" id="ARBA00023136"/>
    </source>
</evidence>
<feature type="transmembrane region" description="Helical" evidence="13">
    <location>
        <begin position="376"/>
        <end position="395"/>
    </location>
</feature>
<dbReference type="HAMAP" id="MF_01463_B">
    <property type="entry name" value="SecD_B"/>
    <property type="match status" value="1"/>
</dbReference>
<dbReference type="InterPro" id="IPR022813">
    <property type="entry name" value="SecD/SecF_arch_bac"/>
</dbReference>
<keyword evidence="7 13" id="KW-1133">Transmembrane helix</keyword>
<evidence type="ECO:0000256" key="1">
    <source>
        <dbReference type="ARBA" id="ARBA00004651"/>
    </source>
</evidence>
<dbReference type="NCBIfam" id="NF009583">
    <property type="entry name" value="PRK13024.1-3"/>
    <property type="match status" value="1"/>
</dbReference>
<feature type="transmembrane region" description="Helical" evidence="13">
    <location>
        <begin position="555"/>
        <end position="580"/>
    </location>
</feature>
<feature type="transmembrane region" description="Helical" evidence="13">
    <location>
        <begin position="769"/>
        <end position="794"/>
    </location>
</feature>
<dbReference type="InterPro" id="IPR005791">
    <property type="entry name" value="SecD"/>
</dbReference>
<comment type="subcellular location">
    <subcellularLocation>
        <location evidence="1 13">Cell membrane</location>
        <topology evidence="1 13">Multi-pass membrane protein</topology>
    </subcellularLocation>
</comment>
<reference evidence="16" key="1">
    <citation type="submission" date="2020-04" db="EMBL/GenBank/DDBJ databases">
        <title>Nitratireductor sp. nov. isolated from mangrove soil.</title>
        <authorList>
            <person name="Ye Y."/>
        </authorList>
    </citation>
    <scope>NUCLEOTIDE SEQUENCE</scope>
    <source>
        <strain evidence="16">SY7</strain>
    </source>
</reference>
<dbReference type="InterPro" id="IPR055344">
    <property type="entry name" value="SecD_SecF_C_bact"/>
</dbReference>
<evidence type="ECO:0000256" key="7">
    <source>
        <dbReference type="ARBA" id="ARBA00022989"/>
    </source>
</evidence>
<dbReference type="NCBIfam" id="TIGR00916">
    <property type="entry name" value="2A0604s01"/>
    <property type="match status" value="2"/>
</dbReference>
<accession>A0A5B8KUE6</accession>
<comment type="similarity">
    <text evidence="14">Belongs to the SecD/SecF family. SecF subfamily.</text>
</comment>
<dbReference type="Gene3D" id="1.20.1640.10">
    <property type="entry name" value="Multidrug efflux transporter AcrB transmembrane domain"/>
    <property type="match status" value="2"/>
</dbReference>